<name>A0A5B9P6Q9_9BACT</name>
<reference evidence="1 2" key="1">
    <citation type="submission" date="2019-08" db="EMBL/GenBank/DDBJ databases">
        <title>Deep-cultivation of Planctomycetes and their phenomic and genomic characterization uncovers novel biology.</title>
        <authorList>
            <person name="Wiegand S."/>
            <person name="Jogler M."/>
            <person name="Boedeker C."/>
            <person name="Pinto D."/>
            <person name="Vollmers J."/>
            <person name="Rivas-Marin E."/>
            <person name="Kohn T."/>
            <person name="Peeters S.H."/>
            <person name="Heuer A."/>
            <person name="Rast P."/>
            <person name="Oberbeckmann S."/>
            <person name="Bunk B."/>
            <person name="Jeske O."/>
            <person name="Meyerdierks A."/>
            <person name="Storesund J.E."/>
            <person name="Kallscheuer N."/>
            <person name="Luecker S."/>
            <person name="Lage O.M."/>
            <person name="Pohl T."/>
            <person name="Merkel B.J."/>
            <person name="Hornburger P."/>
            <person name="Mueller R.-W."/>
            <person name="Bruemmer F."/>
            <person name="Labrenz M."/>
            <person name="Spormann A.M."/>
            <person name="Op den Camp H."/>
            <person name="Overmann J."/>
            <person name="Amann R."/>
            <person name="Jetten M.S.M."/>
            <person name="Mascher T."/>
            <person name="Medema M.H."/>
            <person name="Devos D.P."/>
            <person name="Kaster A.-K."/>
            <person name="Ovreas L."/>
            <person name="Rohde M."/>
            <person name="Galperin M.Y."/>
            <person name="Jogler C."/>
        </authorList>
    </citation>
    <scope>NUCLEOTIDE SEQUENCE [LARGE SCALE GENOMIC DNA]</scope>
    <source>
        <strain evidence="1 2">FC18</strain>
    </source>
</reference>
<sequence length="61" mass="6954">MTISRTCAWFRKWMIAGSGSVITDVILRRLYRFGFADGGLREDTKRLKSHSIGDDLALLHN</sequence>
<dbReference type="EMBL" id="CP042912">
    <property type="protein sequence ID" value="QEG21964.1"/>
    <property type="molecule type" value="Genomic_DNA"/>
</dbReference>
<evidence type="ECO:0000313" key="1">
    <source>
        <dbReference type="EMBL" id="QEG21964.1"/>
    </source>
</evidence>
<dbReference type="Proteomes" id="UP000322214">
    <property type="component" value="Chromosome"/>
</dbReference>
<accession>A0A5B9P6Q9</accession>
<organism evidence="1 2">
    <name type="scientific">Mariniblastus fucicola</name>
    <dbReference type="NCBI Taxonomy" id="980251"/>
    <lineage>
        <taxon>Bacteria</taxon>
        <taxon>Pseudomonadati</taxon>
        <taxon>Planctomycetota</taxon>
        <taxon>Planctomycetia</taxon>
        <taxon>Pirellulales</taxon>
        <taxon>Pirellulaceae</taxon>
        <taxon>Mariniblastus</taxon>
    </lineage>
</organism>
<keyword evidence="2" id="KW-1185">Reference proteome</keyword>
<protein>
    <submittedName>
        <fullName evidence="1">Uncharacterized protein</fullName>
    </submittedName>
</protein>
<dbReference type="AlphaFoldDB" id="A0A5B9P6Q9"/>
<dbReference type="KEGG" id="mff:MFFC18_18250"/>
<gene>
    <name evidence="1" type="ORF">MFFC18_18250</name>
</gene>
<proteinExistence type="predicted"/>
<evidence type="ECO:0000313" key="2">
    <source>
        <dbReference type="Proteomes" id="UP000322214"/>
    </source>
</evidence>